<evidence type="ECO:0000256" key="1">
    <source>
        <dbReference type="SAM" id="MobiDB-lite"/>
    </source>
</evidence>
<sequence>MQQWQNILTFWDLMGDVPEYRQLARDDFAEGAIQNTPTAKKKAFGGRCAGGGAGKDQNFGGTSGERKTSDTKNIGDPPRQHHQQQQQQQQQ</sequence>
<gene>
    <name evidence="2" type="ORF">ACJ73_09888</name>
</gene>
<dbReference type="VEuPathDB" id="FungiDB:ACJ73_09888"/>
<evidence type="ECO:0000313" key="2">
    <source>
        <dbReference type="EMBL" id="OJD10213.1"/>
    </source>
</evidence>
<comment type="caution">
    <text evidence="2">The sequence shown here is derived from an EMBL/GenBank/DDBJ whole genome shotgun (WGS) entry which is preliminary data.</text>
</comment>
<reference evidence="2 3" key="1">
    <citation type="submission" date="2015-08" db="EMBL/GenBank/DDBJ databases">
        <title>Emmonsia species relationships and genome sequence.</title>
        <authorList>
            <person name="Cuomo C.A."/>
            <person name="Schwartz I.S."/>
            <person name="Kenyon C."/>
            <person name="De Hoog G.S."/>
            <person name="Govender N.P."/>
            <person name="Botha A."/>
            <person name="Moreno L."/>
            <person name="De Vries M."/>
            <person name="Munoz J.F."/>
            <person name="Stielow J.B."/>
        </authorList>
    </citation>
    <scope>NUCLEOTIDE SEQUENCE [LARGE SCALE GENOMIC DNA]</scope>
    <source>
        <strain evidence="2 3">EI222</strain>
    </source>
</reference>
<organism evidence="2 3">
    <name type="scientific">Blastomyces percursus</name>
    <dbReference type="NCBI Taxonomy" id="1658174"/>
    <lineage>
        <taxon>Eukaryota</taxon>
        <taxon>Fungi</taxon>
        <taxon>Dikarya</taxon>
        <taxon>Ascomycota</taxon>
        <taxon>Pezizomycotina</taxon>
        <taxon>Eurotiomycetes</taxon>
        <taxon>Eurotiomycetidae</taxon>
        <taxon>Onygenales</taxon>
        <taxon>Ajellomycetaceae</taxon>
        <taxon>Blastomyces</taxon>
    </lineage>
</organism>
<evidence type="ECO:0000313" key="3">
    <source>
        <dbReference type="Proteomes" id="UP000242791"/>
    </source>
</evidence>
<dbReference type="Proteomes" id="UP000242791">
    <property type="component" value="Unassembled WGS sequence"/>
</dbReference>
<proteinExistence type="predicted"/>
<name>A0A1J9Q4X5_9EURO</name>
<keyword evidence="3" id="KW-1185">Reference proteome</keyword>
<feature type="region of interest" description="Disordered" evidence="1">
    <location>
        <begin position="32"/>
        <end position="91"/>
    </location>
</feature>
<accession>A0A1J9Q4X5</accession>
<protein>
    <submittedName>
        <fullName evidence="2">Uncharacterized protein</fullName>
    </submittedName>
</protein>
<dbReference type="AlphaFoldDB" id="A0A1J9Q4X5"/>
<dbReference type="EMBL" id="LGTZ01003093">
    <property type="protein sequence ID" value="OJD10213.1"/>
    <property type="molecule type" value="Genomic_DNA"/>
</dbReference>